<dbReference type="PANTHER" id="PTHR42770">
    <property type="entry name" value="AMINO ACID TRANSPORTER-RELATED"/>
    <property type="match status" value="1"/>
</dbReference>
<evidence type="ECO:0000256" key="6">
    <source>
        <dbReference type="SAM" id="Phobius"/>
    </source>
</evidence>
<keyword evidence="3 6" id="KW-0812">Transmembrane</keyword>
<dbReference type="RefSeq" id="WP_021289772.1">
    <property type="nucleotide sequence ID" value="NZ_BNER01000001.1"/>
</dbReference>
<keyword evidence="8" id="KW-1185">Reference proteome</keyword>
<dbReference type="OrthoDB" id="3181223at2"/>
<comment type="caution">
    <text evidence="7">The sequence shown here is derived from an EMBL/GenBank/DDBJ whole genome shotgun (WGS) entry which is preliminary data.</text>
</comment>
<name>A0A024Q7A2_9BACI</name>
<feature type="transmembrane region" description="Helical" evidence="6">
    <location>
        <begin position="243"/>
        <end position="265"/>
    </location>
</feature>
<protein>
    <submittedName>
        <fullName evidence="7">Putative amino acid permease YhdG</fullName>
    </submittedName>
</protein>
<keyword evidence="4 6" id="KW-1133">Transmembrane helix</keyword>
<proteinExistence type="predicted"/>
<feature type="transmembrane region" description="Helical" evidence="6">
    <location>
        <begin position="166"/>
        <end position="185"/>
    </location>
</feature>
<dbReference type="PANTHER" id="PTHR42770:SF7">
    <property type="entry name" value="MEMBRANE PROTEIN"/>
    <property type="match status" value="1"/>
</dbReference>
<evidence type="ECO:0000256" key="3">
    <source>
        <dbReference type="ARBA" id="ARBA00022692"/>
    </source>
</evidence>
<evidence type="ECO:0000313" key="7">
    <source>
        <dbReference type="EMBL" id="CDQ38354.1"/>
    </source>
</evidence>
<reference evidence="7 8" key="1">
    <citation type="submission" date="2014-03" db="EMBL/GenBank/DDBJ databases">
        <authorList>
            <person name="Urmite Genomes U."/>
        </authorList>
    </citation>
    <scope>NUCLEOTIDE SEQUENCE [LARGE SCALE GENOMIC DNA]</scope>
    <source>
        <strain evidence="7 8">Vm-5</strain>
    </source>
</reference>
<feature type="transmembrane region" description="Helical" evidence="6">
    <location>
        <begin position="43"/>
        <end position="67"/>
    </location>
</feature>
<dbReference type="eggNOG" id="COG0531">
    <property type="taxonomic scope" value="Bacteria"/>
</dbReference>
<evidence type="ECO:0000256" key="1">
    <source>
        <dbReference type="ARBA" id="ARBA00004651"/>
    </source>
</evidence>
<dbReference type="PIRSF" id="PIRSF006060">
    <property type="entry name" value="AA_transporter"/>
    <property type="match status" value="1"/>
</dbReference>
<dbReference type="AlphaFoldDB" id="A0A024Q7A2"/>
<dbReference type="Proteomes" id="UP000028875">
    <property type="component" value="Unassembled WGS sequence"/>
</dbReference>
<feature type="transmembrane region" description="Helical" evidence="6">
    <location>
        <begin position="411"/>
        <end position="429"/>
    </location>
</feature>
<dbReference type="GO" id="GO:0022857">
    <property type="term" value="F:transmembrane transporter activity"/>
    <property type="evidence" value="ECO:0007669"/>
    <property type="project" value="InterPro"/>
</dbReference>
<gene>
    <name evidence="7" type="primary">yhdG_1</name>
    <name evidence="7" type="ORF">BN990_00624</name>
</gene>
<dbReference type="InterPro" id="IPR050367">
    <property type="entry name" value="APC_superfamily"/>
</dbReference>
<keyword evidence="5 6" id="KW-0472">Membrane</keyword>
<keyword evidence="2" id="KW-1003">Cell membrane</keyword>
<organism evidence="7 8">
    <name type="scientific">Virgibacillus massiliensis</name>
    <dbReference type="NCBI Taxonomy" id="1462526"/>
    <lineage>
        <taxon>Bacteria</taxon>
        <taxon>Bacillati</taxon>
        <taxon>Bacillota</taxon>
        <taxon>Bacilli</taxon>
        <taxon>Bacillales</taxon>
        <taxon>Bacillaceae</taxon>
        <taxon>Virgibacillus</taxon>
    </lineage>
</organism>
<feature type="transmembrane region" description="Helical" evidence="6">
    <location>
        <begin position="341"/>
        <end position="359"/>
    </location>
</feature>
<evidence type="ECO:0000256" key="2">
    <source>
        <dbReference type="ARBA" id="ARBA00022475"/>
    </source>
</evidence>
<dbReference type="Pfam" id="PF13520">
    <property type="entry name" value="AA_permease_2"/>
    <property type="match status" value="1"/>
</dbReference>
<dbReference type="STRING" id="1462526.BN990_00624"/>
<feature type="transmembrane region" description="Helical" evidence="6">
    <location>
        <begin position="88"/>
        <end position="119"/>
    </location>
</feature>
<feature type="transmembrane region" description="Helical" evidence="6">
    <location>
        <begin position="435"/>
        <end position="457"/>
    </location>
</feature>
<dbReference type="GO" id="GO:0005886">
    <property type="term" value="C:plasma membrane"/>
    <property type="evidence" value="ECO:0007669"/>
    <property type="project" value="UniProtKB-SubCell"/>
</dbReference>
<accession>A0A024Q7A2</accession>
<sequence>MEERTTLQKSLKAHWVWAIALGSSIGWGAFVQPTTWMSTAGPMGVILGFGIGALLMMLIAVSYGFLIKSFPVSGGEFAYAFISLGRTHAFISGWFLTLGYICIVALNASAFALMIKFVFPALIENLHLYQIAGWDVYGMEIIIAAVLLGAFGYFNIKGTGLSGRMQFIFCSIMILSIVAITFMVGGHPGSGLANIQPLYPTDTTAFAAIISIVAIAPWAYVGFDNVPQAAEEFHFSSKKAFSLIILAILFAAILYSLMILATAMIEPWQGLVNENHVWGTGAAIQELLGTMGLVLLVTALTMGVFTGLNGFIISSSRLLFAMARAKILPEAFARLHPKHKTPYVGIIFTVVVSALAPWFGREALLWVVDMSSIGVTIAYFYTCYTAFTLFKTKKDEKFNPKKHVISPFKKTLSALGMIASIVFLALLLIPGSPAFLGIESRIALLAWIVLGGIFYLVKRTEFNKIPKEELNYLILGSKQIEAKHRDS</sequence>
<evidence type="ECO:0000256" key="4">
    <source>
        <dbReference type="ARBA" id="ARBA00022989"/>
    </source>
</evidence>
<dbReference type="EMBL" id="CCDP010000001">
    <property type="protein sequence ID" value="CDQ38354.1"/>
    <property type="molecule type" value="Genomic_DNA"/>
</dbReference>
<reference evidence="8" key="2">
    <citation type="submission" date="2014-05" db="EMBL/GenBank/DDBJ databases">
        <title>Draft genome sequence of Virgibacillus massiliensis Vm-5.</title>
        <authorList>
            <person name="Khelaifia S."/>
            <person name="Croce O."/>
            <person name="Lagier J.C."/>
            <person name="Raoult D."/>
        </authorList>
    </citation>
    <scope>NUCLEOTIDE SEQUENCE [LARGE SCALE GENOMIC DNA]</scope>
    <source>
        <strain evidence="8">Vm-5</strain>
    </source>
</reference>
<feature type="transmembrane region" description="Helical" evidence="6">
    <location>
        <begin position="12"/>
        <end position="31"/>
    </location>
</feature>
<dbReference type="Gene3D" id="1.20.1740.10">
    <property type="entry name" value="Amino acid/polyamine transporter I"/>
    <property type="match status" value="1"/>
</dbReference>
<feature type="transmembrane region" description="Helical" evidence="6">
    <location>
        <begin position="131"/>
        <end position="154"/>
    </location>
</feature>
<feature type="transmembrane region" description="Helical" evidence="6">
    <location>
        <begin position="293"/>
        <end position="320"/>
    </location>
</feature>
<comment type="subcellular location">
    <subcellularLocation>
        <location evidence="1">Cell membrane</location>
        <topology evidence="1">Multi-pass membrane protein</topology>
    </subcellularLocation>
</comment>
<feature type="transmembrane region" description="Helical" evidence="6">
    <location>
        <begin position="365"/>
        <end position="390"/>
    </location>
</feature>
<evidence type="ECO:0000313" key="8">
    <source>
        <dbReference type="Proteomes" id="UP000028875"/>
    </source>
</evidence>
<evidence type="ECO:0000256" key="5">
    <source>
        <dbReference type="ARBA" id="ARBA00023136"/>
    </source>
</evidence>
<feature type="transmembrane region" description="Helical" evidence="6">
    <location>
        <begin position="205"/>
        <end position="223"/>
    </location>
</feature>
<dbReference type="InterPro" id="IPR002293">
    <property type="entry name" value="AA/rel_permease1"/>
</dbReference>